<keyword evidence="2" id="KW-0805">Transcription regulation</keyword>
<evidence type="ECO:0000259" key="6">
    <source>
        <dbReference type="PROSITE" id="PS50931"/>
    </source>
</evidence>
<protein>
    <submittedName>
        <fullName evidence="7">LysR family transcriptional regulator</fullName>
    </submittedName>
</protein>
<accession>A0ABP5LG85</accession>
<dbReference type="Pfam" id="PF03466">
    <property type="entry name" value="LysR_substrate"/>
    <property type="match status" value="1"/>
</dbReference>
<dbReference type="Proteomes" id="UP001500102">
    <property type="component" value="Unassembled WGS sequence"/>
</dbReference>
<evidence type="ECO:0000256" key="1">
    <source>
        <dbReference type="ARBA" id="ARBA00009437"/>
    </source>
</evidence>
<evidence type="ECO:0000256" key="3">
    <source>
        <dbReference type="ARBA" id="ARBA00023125"/>
    </source>
</evidence>
<dbReference type="Gene3D" id="3.40.190.290">
    <property type="match status" value="1"/>
</dbReference>
<evidence type="ECO:0000256" key="2">
    <source>
        <dbReference type="ARBA" id="ARBA00023015"/>
    </source>
</evidence>
<keyword evidence="3" id="KW-0238">DNA-binding</keyword>
<sequence length="334" mass="35094">MTLGQLRTFALVAKLGSLHAAAAHLGVSDPAVSAALAALRQDLDDPLFIRAHGGIALTPGGRALAEYAQDIVGLADKARWEVAHAQTETGRLKIVATAPFAEHAAGRLLDLFTRRVPGASVDVVVEQAEDVASLMLERVYDIALGIRPPVRNGAAHNSADSKDAADVGLDSVPFLRYQRVFVVAAGHPLASLHGPVRLSEFLGRPWFAGPAGIQETSEEGRWLAAQGVVPEIVCLSSETEALAAVRAGEGTMLALGHIVRAEIRSGSLVRVPVAGTPISGLWWASTLDRGRATTMARTLQRFAGTADATAAMVAPGGSRGLERRGPKFHVALWS</sequence>
<dbReference type="InterPro" id="IPR036388">
    <property type="entry name" value="WH-like_DNA-bd_sf"/>
</dbReference>
<comment type="caution">
    <text evidence="7">The sequence shown here is derived from an EMBL/GenBank/DDBJ whole genome shotgun (WGS) entry which is preliminary data.</text>
</comment>
<proteinExistence type="inferred from homology"/>
<evidence type="ECO:0000313" key="7">
    <source>
        <dbReference type="EMBL" id="GAA2144682.1"/>
    </source>
</evidence>
<dbReference type="PANTHER" id="PTHR30126:SF39">
    <property type="entry name" value="HTH-TYPE TRANSCRIPTIONAL REGULATOR CYSL"/>
    <property type="match status" value="1"/>
</dbReference>
<dbReference type="EMBL" id="BAAAQB010000041">
    <property type="protein sequence ID" value="GAA2144682.1"/>
    <property type="molecule type" value="Genomic_DNA"/>
</dbReference>
<reference evidence="8" key="1">
    <citation type="journal article" date="2019" name="Int. J. Syst. Evol. Microbiol.">
        <title>The Global Catalogue of Microorganisms (GCM) 10K type strain sequencing project: providing services to taxonomists for standard genome sequencing and annotation.</title>
        <authorList>
            <consortium name="The Broad Institute Genomics Platform"/>
            <consortium name="The Broad Institute Genome Sequencing Center for Infectious Disease"/>
            <person name="Wu L."/>
            <person name="Ma J."/>
        </authorList>
    </citation>
    <scope>NUCLEOTIDE SEQUENCE [LARGE SCALE GENOMIC DNA]</scope>
    <source>
        <strain evidence="8">JCM 15921</strain>
    </source>
</reference>
<dbReference type="InterPro" id="IPR036390">
    <property type="entry name" value="WH_DNA-bd_sf"/>
</dbReference>
<name>A0ABP5LG85_9MICC</name>
<dbReference type="RefSeq" id="WP_344368088.1">
    <property type="nucleotide sequence ID" value="NZ_BAAAQB010000041.1"/>
</dbReference>
<keyword evidence="5" id="KW-0732">Signal</keyword>
<evidence type="ECO:0000313" key="8">
    <source>
        <dbReference type="Proteomes" id="UP001500102"/>
    </source>
</evidence>
<comment type="similarity">
    <text evidence="1">Belongs to the LysR transcriptional regulatory family.</text>
</comment>
<dbReference type="SUPFAM" id="SSF46785">
    <property type="entry name" value="Winged helix' DNA-binding domain"/>
    <property type="match status" value="1"/>
</dbReference>
<dbReference type="CDD" id="cd05466">
    <property type="entry name" value="PBP2_LTTR_substrate"/>
    <property type="match status" value="1"/>
</dbReference>
<gene>
    <name evidence="7" type="ORF">GCM10009825_36440</name>
</gene>
<dbReference type="PANTHER" id="PTHR30126">
    <property type="entry name" value="HTH-TYPE TRANSCRIPTIONAL REGULATOR"/>
    <property type="match status" value="1"/>
</dbReference>
<feature type="domain" description="HTH lysR-type" evidence="6">
    <location>
        <begin position="1"/>
        <end position="58"/>
    </location>
</feature>
<keyword evidence="8" id="KW-1185">Reference proteome</keyword>
<feature type="chain" id="PRO_5046657685" evidence="5">
    <location>
        <begin position="23"/>
        <end position="334"/>
    </location>
</feature>
<dbReference type="Pfam" id="PF00126">
    <property type="entry name" value="HTH_1"/>
    <property type="match status" value="1"/>
</dbReference>
<dbReference type="Gene3D" id="1.10.10.10">
    <property type="entry name" value="Winged helix-like DNA-binding domain superfamily/Winged helix DNA-binding domain"/>
    <property type="match status" value="1"/>
</dbReference>
<dbReference type="InterPro" id="IPR005119">
    <property type="entry name" value="LysR_subst-bd"/>
</dbReference>
<dbReference type="PROSITE" id="PS50931">
    <property type="entry name" value="HTH_LYSR"/>
    <property type="match status" value="1"/>
</dbReference>
<feature type="signal peptide" evidence="5">
    <location>
        <begin position="1"/>
        <end position="22"/>
    </location>
</feature>
<evidence type="ECO:0000256" key="5">
    <source>
        <dbReference type="SAM" id="SignalP"/>
    </source>
</evidence>
<organism evidence="7 8">
    <name type="scientific">Arthrobacter humicola</name>
    <dbReference type="NCBI Taxonomy" id="409291"/>
    <lineage>
        <taxon>Bacteria</taxon>
        <taxon>Bacillati</taxon>
        <taxon>Actinomycetota</taxon>
        <taxon>Actinomycetes</taxon>
        <taxon>Micrococcales</taxon>
        <taxon>Micrococcaceae</taxon>
        <taxon>Arthrobacter</taxon>
    </lineage>
</organism>
<keyword evidence="4" id="KW-0804">Transcription</keyword>
<dbReference type="SUPFAM" id="SSF53850">
    <property type="entry name" value="Periplasmic binding protein-like II"/>
    <property type="match status" value="1"/>
</dbReference>
<evidence type="ECO:0000256" key="4">
    <source>
        <dbReference type="ARBA" id="ARBA00023163"/>
    </source>
</evidence>
<dbReference type="InterPro" id="IPR000847">
    <property type="entry name" value="LysR_HTH_N"/>
</dbReference>